<dbReference type="Proteomes" id="UP000219559">
    <property type="component" value="Unassembled WGS sequence"/>
</dbReference>
<comment type="catalytic activity">
    <reaction evidence="1">
        <text>Random endo-hydrolysis of N-acetyl-beta-D-glucosaminide (1-&gt;4)-beta-linkages in chitin and chitodextrins.</text>
        <dbReference type="EC" id="3.2.1.14"/>
    </reaction>
</comment>
<dbReference type="PANTHER" id="PTHR11177">
    <property type="entry name" value="CHITINASE"/>
    <property type="match status" value="1"/>
</dbReference>
<reference evidence="5 6" key="1">
    <citation type="submission" date="2017-04" db="EMBL/GenBank/DDBJ databases">
        <title>A new member of the family Flavobacteriaceae isolated from ascidians.</title>
        <authorList>
            <person name="Chen L."/>
        </authorList>
    </citation>
    <scope>NUCLEOTIDE SEQUENCE [LARGE SCALE GENOMIC DNA]</scope>
    <source>
        <strain evidence="5 6">HQA918</strain>
    </source>
</reference>
<dbReference type="EMBL" id="NBWU01000001">
    <property type="protein sequence ID" value="PCE66209.1"/>
    <property type="molecule type" value="Genomic_DNA"/>
</dbReference>
<evidence type="ECO:0000256" key="1">
    <source>
        <dbReference type="ARBA" id="ARBA00000822"/>
    </source>
</evidence>
<dbReference type="InterPro" id="IPR001223">
    <property type="entry name" value="Glyco_hydro18_cat"/>
</dbReference>
<gene>
    <name evidence="5" type="ORF">B7P33_02610</name>
</gene>
<dbReference type="PANTHER" id="PTHR11177:SF317">
    <property type="entry name" value="CHITINASE 12-RELATED"/>
    <property type="match status" value="1"/>
</dbReference>
<dbReference type="InterPro" id="IPR017853">
    <property type="entry name" value="GH"/>
</dbReference>
<accession>A0A2A4GB72</accession>
<keyword evidence="6" id="KW-1185">Reference proteome</keyword>
<keyword evidence="3" id="KW-0732">Signal</keyword>
<dbReference type="Gene3D" id="3.20.20.80">
    <property type="entry name" value="Glycosidases"/>
    <property type="match status" value="2"/>
</dbReference>
<proteinExistence type="predicted"/>
<dbReference type="SMART" id="SM00636">
    <property type="entry name" value="Glyco_18"/>
    <property type="match status" value="1"/>
</dbReference>
<evidence type="ECO:0000259" key="4">
    <source>
        <dbReference type="PROSITE" id="PS51910"/>
    </source>
</evidence>
<dbReference type="GO" id="GO:0008061">
    <property type="term" value="F:chitin binding"/>
    <property type="evidence" value="ECO:0007669"/>
    <property type="project" value="InterPro"/>
</dbReference>
<organism evidence="5 6">
    <name type="scientific">Sediminicola luteus</name>
    <dbReference type="NCBI Taxonomy" id="319238"/>
    <lineage>
        <taxon>Bacteria</taxon>
        <taxon>Pseudomonadati</taxon>
        <taxon>Bacteroidota</taxon>
        <taxon>Flavobacteriia</taxon>
        <taxon>Flavobacteriales</taxon>
        <taxon>Flavobacteriaceae</taxon>
        <taxon>Sediminicola</taxon>
    </lineage>
</organism>
<feature type="chain" id="PRO_5012065217" description="chitinase" evidence="3">
    <location>
        <begin position="21"/>
        <end position="309"/>
    </location>
</feature>
<dbReference type="OrthoDB" id="9775889at2"/>
<evidence type="ECO:0000313" key="5">
    <source>
        <dbReference type="EMBL" id="PCE66209.1"/>
    </source>
</evidence>
<dbReference type="AlphaFoldDB" id="A0A2A4GB72"/>
<dbReference type="InterPro" id="IPR050314">
    <property type="entry name" value="Glycosyl_Hydrlase_18"/>
</dbReference>
<sequence length="309" mass="35182">MSCKSLYQYLLLFVSVQLSAQDYGALVGYTMNGNIASLDKEQVTALDKLIYFGIDADAEGNIAVDKVKKDLHILDSLRQGSNTELSVCFGGWHRSDFFIELSAAAERRAHFAQQVLELCRTYTLKGVDIDWEFPKGKAQKQNFVRLMQALHQKLHPAGLEITIAVGFWKKQAKLSAQVNPYIDGVNLMLYDNFSPFKGQASYTLVKRTTKRFIRHGVAAEKLFVGVPFYGRHRWKWGKTMSYKDIHDFEKLNAKGVYKGYFFDNKTTLDRKLAWVAEKGLGGLMFWELQGDLPLSDPNSLLGHLHQRIE</sequence>
<feature type="domain" description="GH18" evidence="4">
    <location>
        <begin position="24"/>
        <end position="309"/>
    </location>
</feature>
<dbReference type="InterPro" id="IPR011583">
    <property type="entry name" value="Chitinase_II/V-like_cat"/>
</dbReference>
<evidence type="ECO:0000256" key="3">
    <source>
        <dbReference type="SAM" id="SignalP"/>
    </source>
</evidence>
<dbReference type="Pfam" id="PF00704">
    <property type="entry name" value="Glyco_hydro_18"/>
    <property type="match status" value="1"/>
</dbReference>
<dbReference type="PROSITE" id="PS51910">
    <property type="entry name" value="GH18_2"/>
    <property type="match status" value="1"/>
</dbReference>
<dbReference type="GO" id="GO:0005975">
    <property type="term" value="P:carbohydrate metabolic process"/>
    <property type="evidence" value="ECO:0007669"/>
    <property type="project" value="InterPro"/>
</dbReference>
<dbReference type="SUPFAM" id="SSF51445">
    <property type="entry name" value="(Trans)glycosidases"/>
    <property type="match status" value="1"/>
</dbReference>
<feature type="signal peptide" evidence="3">
    <location>
        <begin position="1"/>
        <end position="20"/>
    </location>
</feature>
<protein>
    <recommendedName>
        <fullName evidence="2">chitinase</fullName>
        <ecNumber evidence="2">3.2.1.14</ecNumber>
    </recommendedName>
</protein>
<comment type="caution">
    <text evidence="5">The sequence shown here is derived from an EMBL/GenBank/DDBJ whole genome shotgun (WGS) entry which is preliminary data.</text>
</comment>
<name>A0A2A4GB72_9FLAO</name>
<evidence type="ECO:0000256" key="2">
    <source>
        <dbReference type="ARBA" id="ARBA00012729"/>
    </source>
</evidence>
<dbReference type="RefSeq" id="WP_097441731.1">
    <property type="nucleotide sequence ID" value="NZ_NBWU01000001.1"/>
</dbReference>
<dbReference type="GO" id="GO:0008843">
    <property type="term" value="F:endochitinase activity"/>
    <property type="evidence" value="ECO:0007669"/>
    <property type="project" value="UniProtKB-EC"/>
</dbReference>
<dbReference type="EC" id="3.2.1.14" evidence="2"/>
<evidence type="ECO:0000313" key="6">
    <source>
        <dbReference type="Proteomes" id="UP000219559"/>
    </source>
</evidence>